<sequence length="172" mass="18691">MTGPRLAILLGLLAVSACGGRQERDITLHDMRTNQRSPEEFSILPVKPLQMPETTALPTPTPGGANLTDPTPLEDAVAVLGGKPQRVAGTGVPAADVGMLAHVGRFGTDPNIRADLAAKDLELRKTKSRFTWSIVPRDDYRRAYRSHLLNPYSELSRFRKLGIKTPAAPSEE</sequence>
<keyword evidence="2" id="KW-1185">Reference proteome</keyword>
<evidence type="ECO:0000313" key="1">
    <source>
        <dbReference type="EMBL" id="SPF79896.1"/>
    </source>
</evidence>
<protein>
    <recommendedName>
        <fullName evidence="3">Beta-barrel assembly machine subunit BamF</fullName>
    </recommendedName>
</protein>
<dbReference type="PROSITE" id="PS51257">
    <property type="entry name" value="PROKAR_LIPOPROTEIN"/>
    <property type="match status" value="1"/>
</dbReference>
<dbReference type="EMBL" id="OMOJ01000002">
    <property type="protein sequence ID" value="SPF79896.1"/>
    <property type="molecule type" value="Genomic_DNA"/>
</dbReference>
<name>A0A2R8AV62_9RHOB</name>
<evidence type="ECO:0008006" key="3">
    <source>
        <dbReference type="Google" id="ProtNLM"/>
    </source>
</evidence>
<accession>A0A2R8AV62</accession>
<dbReference type="Pfam" id="PF11233">
    <property type="entry name" value="DUF3035"/>
    <property type="match status" value="1"/>
</dbReference>
<organism evidence="1 2">
    <name type="scientific">Pseudoprimorskyibacter insulae</name>
    <dbReference type="NCBI Taxonomy" id="1695997"/>
    <lineage>
        <taxon>Bacteria</taxon>
        <taxon>Pseudomonadati</taxon>
        <taxon>Pseudomonadota</taxon>
        <taxon>Alphaproteobacteria</taxon>
        <taxon>Rhodobacterales</taxon>
        <taxon>Paracoccaceae</taxon>
        <taxon>Pseudoprimorskyibacter</taxon>
    </lineage>
</organism>
<proteinExistence type="predicted"/>
<dbReference type="Proteomes" id="UP000244904">
    <property type="component" value="Unassembled WGS sequence"/>
</dbReference>
<dbReference type="AlphaFoldDB" id="A0A2R8AV62"/>
<reference evidence="2" key="1">
    <citation type="submission" date="2018-03" db="EMBL/GenBank/DDBJ databases">
        <authorList>
            <person name="Rodrigo-Torres L."/>
            <person name="Arahal R. D."/>
            <person name="Lucena T."/>
        </authorList>
    </citation>
    <scope>NUCLEOTIDE SEQUENCE [LARGE SCALE GENOMIC DNA]</scope>
    <source>
        <strain evidence="2">CECT 8871</strain>
    </source>
</reference>
<evidence type="ECO:0000313" key="2">
    <source>
        <dbReference type="Proteomes" id="UP000244904"/>
    </source>
</evidence>
<gene>
    <name evidence="1" type="ORF">PRI8871_01697</name>
</gene>
<dbReference type="InterPro" id="IPR021395">
    <property type="entry name" value="DUF3035"/>
</dbReference>
<dbReference type="RefSeq" id="WP_245897804.1">
    <property type="nucleotide sequence ID" value="NZ_OMOJ01000002.1"/>
</dbReference>